<dbReference type="EMBL" id="CP033896">
    <property type="protein sequence ID" value="AZA14365.1"/>
    <property type="molecule type" value="Genomic_DNA"/>
</dbReference>
<dbReference type="Pfam" id="PF01455">
    <property type="entry name" value="HupF_HypC"/>
    <property type="match status" value="1"/>
</dbReference>
<feature type="region of interest" description="Disordered" evidence="2">
    <location>
        <begin position="78"/>
        <end position="102"/>
    </location>
</feature>
<dbReference type="Proteomes" id="UP000269019">
    <property type="component" value="Chromosome"/>
</dbReference>
<proteinExistence type="inferred from homology"/>
<dbReference type="AlphaFoldDB" id="A0A3G6J8D5"/>
<dbReference type="GO" id="GO:1902670">
    <property type="term" value="F:carbon dioxide binding"/>
    <property type="evidence" value="ECO:0007669"/>
    <property type="project" value="TreeGrafter"/>
</dbReference>
<dbReference type="PROSITE" id="PS01097">
    <property type="entry name" value="HUPF_HYPC"/>
    <property type="match status" value="1"/>
</dbReference>
<dbReference type="GO" id="GO:0005506">
    <property type="term" value="F:iron ion binding"/>
    <property type="evidence" value="ECO:0007669"/>
    <property type="project" value="TreeGrafter"/>
</dbReference>
<gene>
    <name evidence="3" type="primary">hypC1</name>
    <name evidence="3" type="ORF">CCHOA_09910</name>
</gene>
<evidence type="ECO:0000313" key="4">
    <source>
        <dbReference type="Proteomes" id="UP000269019"/>
    </source>
</evidence>
<dbReference type="PRINTS" id="PR00445">
    <property type="entry name" value="HUPFHYPC"/>
</dbReference>
<evidence type="ECO:0000256" key="2">
    <source>
        <dbReference type="SAM" id="MobiDB-lite"/>
    </source>
</evidence>
<dbReference type="InterPro" id="IPR001109">
    <property type="entry name" value="Hydrogenase_HupF/HypC"/>
</dbReference>
<dbReference type="NCBIfam" id="TIGR00074">
    <property type="entry name" value="hypC_hupF"/>
    <property type="match status" value="1"/>
</dbReference>
<dbReference type="SUPFAM" id="SSF159127">
    <property type="entry name" value="HupF/HypC-like"/>
    <property type="match status" value="1"/>
</dbReference>
<dbReference type="PANTHER" id="PTHR35177">
    <property type="entry name" value="HYDROGENASE MATURATION FACTOR HYBG"/>
    <property type="match status" value="1"/>
</dbReference>
<name>A0A3G6J8D5_9CORY</name>
<reference evidence="3 4" key="1">
    <citation type="submission" date="2018-11" db="EMBL/GenBank/DDBJ databases">
        <authorList>
            <person name="Kleinhagauer T."/>
            <person name="Glaeser S.P."/>
            <person name="Spergser J."/>
            <person name="Ruckert C."/>
            <person name="Kaempfer P."/>
            <person name="Busse H.-J."/>
        </authorList>
    </citation>
    <scope>NUCLEOTIDE SEQUENCE [LARGE SCALE GENOMIC DNA]</scope>
    <source>
        <strain evidence="3 4">200CH</strain>
    </source>
</reference>
<protein>
    <submittedName>
        <fullName evidence="3">Hydrogenase isoenzymes formation protein HypC</fullName>
    </submittedName>
</protein>
<dbReference type="OrthoDB" id="9806017at2"/>
<dbReference type="PANTHER" id="PTHR35177:SF2">
    <property type="entry name" value="HYDROGENASE MATURATION FACTOR HYBG"/>
    <property type="match status" value="1"/>
</dbReference>
<dbReference type="KEGG" id="ccho:CCHOA_09910"/>
<feature type="compositionally biased region" description="Pro residues" evidence="2">
    <location>
        <begin position="83"/>
        <end position="92"/>
    </location>
</feature>
<dbReference type="InterPro" id="IPR019812">
    <property type="entry name" value="Hydgase_assmbl_chp_CS"/>
</dbReference>
<sequence>MCVGVPGKILSLTATDSPLPMAIIDMAGTTRQCCIAYTPEVTVGDWVLIQNGFAHSVLSEQDAAQALTAIAELRLLEQGNPAPQQPAAPPPTGINTALSERL</sequence>
<organism evidence="3 4">
    <name type="scientific">Corynebacterium choanae</name>
    <dbReference type="NCBI Taxonomy" id="1862358"/>
    <lineage>
        <taxon>Bacteria</taxon>
        <taxon>Bacillati</taxon>
        <taxon>Actinomycetota</taxon>
        <taxon>Actinomycetes</taxon>
        <taxon>Mycobacteriales</taxon>
        <taxon>Corynebacteriaceae</taxon>
        <taxon>Corynebacterium</taxon>
    </lineage>
</organism>
<dbReference type="GO" id="GO:0051604">
    <property type="term" value="P:protein maturation"/>
    <property type="evidence" value="ECO:0007669"/>
    <property type="project" value="TreeGrafter"/>
</dbReference>
<evidence type="ECO:0000256" key="1">
    <source>
        <dbReference type="ARBA" id="ARBA00006018"/>
    </source>
</evidence>
<dbReference type="Gene3D" id="2.30.30.140">
    <property type="match status" value="1"/>
</dbReference>
<accession>A0A3G6J8D5</accession>
<evidence type="ECO:0000313" key="3">
    <source>
        <dbReference type="EMBL" id="AZA14365.1"/>
    </source>
</evidence>
<dbReference type="RefSeq" id="WP_123929621.1">
    <property type="nucleotide sequence ID" value="NZ_CP033896.1"/>
</dbReference>
<keyword evidence="4" id="KW-1185">Reference proteome</keyword>
<feature type="compositionally biased region" description="Polar residues" evidence="2">
    <location>
        <begin position="93"/>
        <end position="102"/>
    </location>
</feature>
<comment type="similarity">
    <text evidence="1">Belongs to the HupF/HypC family.</text>
</comment>